<evidence type="ECO:0000313" key="17">
    <source>
        <dbReference type="Proteomes" id="UP000484885"/>
    </source>
</evidence>
<proteinExistence type="inferred from homology"/>
<dbReference type="NCBIfam" id="NF006779">
    <property type="entry name" value="PRK09293.1-3"/>
    <property type="match status" value="1"/>
</dbReference>
<dbReference type="PANTHER" id="PTHR11556:SF35">
    <property type="entry name" value="SEDOHEPTULOSE-1,7-BISPHOSPHATASE, CHLOROPLASTIC"/>
    <property type="match status" value="1"/>
</dbReference>
<dbReference type="EC" id="3.1.3.11" evidence="3 12"/>
<evidence type="ECO:0000256" key="6">
    <source>
        <dbReference type="ARBA" id="ARBA00022801"/>
    </source>
</evidence>
<dbReference type="InterPro" id="IPR000146">
    <property type="entry name" value="FBPase_class-1"/>
</dbReference>
<evidence type="ECO:0000256" key="5">
    <source>
        <dbReference type="ARBA" id="ARBA00022723"/>
    </source>
</evidence>
<evidence type="ECO:0000256" key="7">
    <source>
        <dbReference type="ARBA" id="ARBA00022842"/>
    </source>
</evidence>
<evidence type="ECO:0000256" key="3">
    <source>
        <dbReference type="ARBA" id="ARBA00013093"/>
    </source>
</evidence>
<dbReference type="GO" id="GO:0030388">
    <property type="term" value="P:fructose 1,6-bisphosphate metabolic process"/>
    <property type="evidence" value="ECO:0007669"/>
    <property type="project" value="TreeGrafter"/>
</dbReference>
<name>A0A845UXE9_9GAMM</name>
<feature type="binding site" evidence="12">
    <location>
        <position position="116"/>
    </location>
    <ligand>
        <name>Mg(2+)</name>
        <dbReference type="ChEBI" id="CHEBI:18420"/>
        <label>2</label>
    </ligand>
</feature>
<dbReference type="PIRSF" id="PIRSF500210">
    <property type="entry name" value="FBPtase"/>
    <property type="match status" value="1"/>
</dbReference>
<dbReference type="InterPro" id="IPR044015">
    <property type="entry name" value="FBPase_C_dom"/>
</dbReference>
<evidence type="ECO:0000256" key="13">
    <source>
        <dbReference type="RuleBase" id="RU000508"/>
    </source>
</evidence>
<dbReference type="GO" id="GO:0042132">
    <property type="term" value="F:fructose 1,6-bisphosphate 1-phosphatase activity"/>
    <property type="evidence" value="ECO:0007669"/>
    <property type="project" value="UniProtKB-UniRule"/>
</dbReference>
<comment type="similarity">
    <text evidence="2 12 13">Belongs to the FBPase class 1 family.</text>
</comment>
<dbReference type="InterPro" id="IPR028343">
    <property type="entry name" value="FBPtase"/>
</dbReference>
<sequence length="341" mass="36903">MQIGTTLTNYIIENQRHVRASGEFTGLLNDITVACKKIADLVNKGDLINVLGSTESENVQGETQKKLDVIANDLMIDALRHNGHIAGLASEEMAGIYHLPPGKLRGSYLVLSDPLDGSSNIDVNVSVGTIFSILRAAEGGGEPEVADFLRPGTEQVAAGYCLYGPSTLLVLTTGQGVSMFNLDRAVGEFLLTREGVRIPPDCREFAINASNQRFWDAPVQRFIGECAQGRDGPLGRDFNMRWVASMVAEVHRILIRGGVFLYPSDRRLAAAGKNGKLRLMYEANPMAMIVEQAGGAASTGHQRILEVEPQDLHQRVPVILGSRNDVERAVAYHAEAPTAIG</sequence>
<evidence type="ECO:0000256" key="1">
    <source>
        <dbReference type="ARBA" id="ARBA00001273"/>
    </source>
</evidence>
<dbReference type="GO" id="GO:0005829">
    <property type="term" value="C:cytosol"/>
    <property type="evidence" value="ECO:0007669"/>
    <property type="project" value="TreeGrafter"/>
</dbReference>
<dbReference type="Proteomes" id="UP000484885">
    <property type="component" value="Unassembled WGS sequence"/>
</dbReference>
<comment type="subunit">
    <text evidence="12">Homotetramer.</text>
</comment>
<feature type="domain" description="Fructose-1-6-bisphosphatase class I N-terminal" evidence="14">
    <location>
        <begin position="6"/>
        <end position="194"/>
    </location>
</feature>
<evidence type="ECO:0000259" key="14">
    <source>
        <dbReference type="Pfam" id="PF00316"/>
    </source>
</evidence>
<comment type="pathway">
    <text evidence="9">Carbohydrate biosynthesis.</text>
</comment>
<evidence type="ECO:0000256" key="2">
    <source>
        <dbReference type="ARBA" id="ARBA00010941"/>
    </source>
</evidence>
<organism evidence="16 17">
    <name type="scientific">Wenzhouxiangella limi</name>
    <dbReference type="NCBI Taxonomy" id="2707351"/>
    <lineage>
        <taxon>Bacteria</taxon>
        <taxon>Pseudomonadati</taxon>
        <taxon>Pseudomonadota</taxon>
        <taxon>Gammaproteobacteria</taxon>
        <taxon>Chromatiales</taxon>
        <taxon>Wenzhouxiangellaceae</taxon>
        <taxon>Wenzhouxiangella</taxon>
    </lineage>
</organism>
<keyword evidence="6 12" id="KW-0378">Hydrolase</keyword>
<dbReference type="FunFam" id="3.30.540.10:FF:000002">
    <property type="entry name" value="Fructose-1,6-bisphosphatase class 1"/>
    <property type="match status" value="1"/>
</dbReference>
<reference evidence="16 17" key="1">
    <citation type="submission" date="2020-02" db="EMBL/GenBank/DDBJ databases">
        <authorList>
            <person name="Zhang X.-Y."/>
        </authorList>
    </citation>
    <scope>NUCLEOTIDE SEQUENCE [LARGE SCALE GENOMIC DNA]</scope>
    <source>
        <strain evidence="16 17">C33</strain>
    </source>
</reference>
<comment type="caution">
    <text evidence="16">The sequence shown here is derived from an EMBL/GenBank/DDBJ whole genome shotgun (WGS) entry which is preliminary data.</text>
</comment>
<evidence type="ECO:0000256" key="11">
    <source>
        <dbReference type="ARBA" id="ARBA00081210"/>
    </source>
</evidence>
<feature type="binding site" evidence="12">
    <location>
        <position position="276"/>
    </location>
    <ligand>
        <name>substrate</name>
    </ligand>
</feature>
<dbReference type="Gene3D" id="3.30.540.10">
    <property type="entry name" value="Fructose-1,6-Bisphosphatase, subunit A, domain 1"/>
    <property type="match status" value="1"/>
</dbReference>
<dbReference type="GO" id="GO:0006002">
    <property type="term" value="P:fructose 6-phosphate metabolic process"/>
    <property type="evidence" value="ECO:0007669"/>
    <property type="project" value="TreeGrafter"/>
</dbReference>
<dbReference type="RefSeq" id="WP_164210891.1">
    <property type="nucleotide sequence ID" value="NZ_JAAGSC010000039.1"/>
</dbReference>
<dbReference type="EMBL" id="JAAGSC010000039">
    <property type="protein sequence ID" value="NDY95368.1"/>
    <property type="molecule type" value="Genomic_DNA"/>
</dbReference>
<dbReference type="Pfam" id="PF18913">
    <property type="entry name" value="FBPase_C"/>
    <property type="match status" value="1"/>
</dbReference>
<accession>A0A845UXE9</accession>
<dbReference type="InterPro" id="IPR033391">
    <property type="entry name" value="FBPase_N"/>
</dbReference>
<dbReference type="PIRSF" id="PIRSF000904">
    <property type="entry name" value="FBPtase_SBPase"/>
    <property type="match status" value="1"/>
</dbReference>
<keyword evidence="8 12" id="KW-0119">Carbohydrate metabolism</keyword>
<feature type="binding site" evidence="12">
    <location>
        <position position="91"/>
    </location>
    <ligand>
        <name>Mg(2+)</name>
        <dbReference type="ChEBI" id="CHEBI:18420"/>
        <label>1</label>
    </ligand>
</feature>
<dbReference type="GO" id="GO:0005986">
    <property type="term" value="P:sucrose biosynthetic process"/>
    <property type="evidence" value="ECO:0007669"/>
    <property type="project" value="TreeGrafter"/>
</dbReference>
<evidence type="ECO:0000256" key="9">
    <source>
        <dbReference type="ARBA" id="ARBA00024331"/>
    </source>
</evidence>
<dbReference type="GO" id="GO:0006000">
    <property type="term" value="P:fructose metabolic process"/>
    <property type="evidence" value="ECO:0007669"/>
    <property type="project" value="TreeGrafter"/>
</dbReference>
<feature type="binding site" evidence="12">
    <location>
        <begin position="116"/>
        <end position="119"/>
    </location>
    <ligand>
        <name>substrate</name>
    </ligand>
</feature>
<dbReference type="NCBIfam" id="NF006778">
    <property type="entry name" value="PRK09293.1-1"/>
    <property type="match status" value="1"/>
</dbReference>
<evidence type="ECO:0000256" key="12">
    <source>
        <dbReference type="HAMAP-Rule" id="MF_01855"/>
    </source>
</evidence>
<comment type="subcellular location">
    <subcellularLocation>
        <location evidence="12">Cytoplasm</location>
    </subcellularLocation>
</comment>
<dbReference type="AlphaFoldDB" id="A0A845UXE9"/>
<feature type="domain" description="Fructose-1-6-bisphosphatase class 1 C-terminal" evidence="15">
    <location>
        <begin position="198"/>
        <end position="333"/>
    </location>
</feature>
<dbReference type="Pfam" id="PF00316">
    <property type="entry name" value="FBPase"/>
    <property type="match status" value="1"/>
</dbReference>
<protein>
    <recommendedName>
        <fullName evidence="10 12">Fructose-1,6-bisphosphatase class 1</fullName>
        <shortName evidence="12">FBPase class 1</shortName>
        <ecNumber evidence="3 12">3.1.3.11</ecNumber>
    </recommendedName>
    <alternativeName>
        <fullName evidence="11 12">D-fructose-1,6-bisphosphate 1-phosphohydrolase class 1</fullName>
    </alternativeName>
</protein>
<dbReference type="NCBIfam" id="NF006780">
    <property type="entry name" value="PRK09293.1-4"/>
    <property type="match status" value="1"/>
</dbReference>
<evidence type="ECO:0000259" key="15">
    <source>
        <dbReference type="Pfam" id="PF18913"/>
    </source>
</evidence>
<keyword evidence="7 12" id="KW-0460">Magnesium</keyword>
<feature type="binding site" evidence="12">
    <location>
        <position position="113"/>
    </location>
    <ligand>
        <name>Mg(2+)</name>
        <dbReference type="ChEBI" id="CHEBI:18420"/>
        <label>2</label>
    </ligand>
</feature>
<dbReference type="Gene3D" id="3.40.190.80">
    <property type="match status" value="1"/>
</dbReference>
<dbReference type="GO" id="GO:0006094">
    <property type="term" value="P:gluconeogenesis"/>
    <property type="evidence" value="ECO:0007669"/>
    <property type="project" value="UniProtKB-UniRule"/>
</dbReference>
<evidence type="ECO:0000256" key="8">
    <source>
        <dbReference type="ARBA" id="ARBA00023277"/>
    </source>
</evidence>
<dbReference type="HAMAP" id="MF_01855">
    <property type="entry name" value="FBPase_class1"/>
    <property type="match status" value="1"/>
</dbReference>
<feature type="binding site" evidence="12">
    <location>
        <position position="115"/>
    </location>
    <ligand>
        <name>Mg(2+)</name>
        <dbReference type="ChEBI" id="CHEBI:18420"/>
        <label>1</label>
    </ligand>
</feature>
<feature type="binding site" evidence="12">
    <location>
        <position position="208"/>
    </location>
    <ligand>
        <name>substrate</name>
    </ligand>
</feature>
<keyword evidence="5 12" id="KW-0479">Metal-binding</keyword>
<gene>
    <name evidence="12" type="primary">fbp</name>
    <name evidence="16" type="ORF">G3I74_06485</name>
</gene>
<evidence type="ECO:0000313" key="16">
    <source>
        <dbReference type="EMBL" id="NDY95368.1"/>
    </source>
</evidence>
<dbReference type="PANTHER" id="PTHR11556">
    <property type="entry name" value="FRUCTOSE-1,6-BISPHOSPHATASE-RELATED"/>
    <property type="match status" value="1"/>
</dbReference>
<keyword evidence="17" id="KW-1185">Reference proteome</keyword>
<dbReference type="PRINTS" id="PR00115">
    <property type="entry name" value="F16BPHPHTASE"/>
</dbReference>
<comment type="catalytic activity">
    <reaction evidence="1 12">
        <text>beta-D-fructose 1,6-bisphosphate + H2O = beta-D-fructose 6-phosphate + phosphate</text>
        <dbReference type="Rhea" id="RHEA:11064"/>
        <dbReference type="ChEBI" id="CHEBI:15377"/>
        <dbReference type="ChEBI" id="CHEBI:32966"/>
        <dbReference type="ChEBI" id="CHEBI:43474"/>
        <dbReference type="ChEBI" id="CHEBI:57634"/>
        <dbReference type="EC" id="3.1.3.11"/>
    </reaction>
</comment>
<evidence type="ECO:0000256" key="4">
    <source>
        <dbReference type="ARBA" id="ARBA00022490"/>
    </source>
</evidence>
<dbReference type="FunFam" id="3.40.190.80:FF:000011">
    <property type="entry name" value="Fructose-1,6-bisphosphatase class 1"/>
    <property type="match status" value="1"/>
</dbReference>
<comment type="caution">
    <text evidence="12">Lacks conserved residue(s) required for the propagation of feature annotation.</text>
</comment>
<feature type="binding site" evidence="12">
    <location>
        <position position="113"/>
    </location>
    <ligand>
        <name>Mg(2+)</name>
        <dbReference type="ChEBI" id="CHEBI:18420"/>
        <label>1</label>
    </ligand>
</feature>
<dbReference type="CDD" id="cd00354">
    <property type="entry name" value="FBPase"/>
    <property type="match status" value="1"/>
</dbReference>
<keyword evidence="4 12" id="KW-0963">Cytoplasm</keyword>
<feature type="binding site" evidence="12">
    <location>
        <position position="282"/>
    </location>
    <ligand>
        <name>Mg(2+)</name>
        <dbReference type="ChEBI" id="CHEBI:18420"/>
        <label>2</label>
    </ligand>
</feature>
<evidence type="ECO:0000256" key="10">
    <source>
        <dbReference type="ARBA" id="ARBA00072069"/>
    </source>
</evidence>
<dbReference type="SUPFAM" id="SSF56655">
    <property type="entry name" value="Carbohydrate phosphatase"/>
    <property type="match status" value="1"/>
</dbReference>
<dbReference type="GO" id="GO:0000287">
    <property type="term" value="F:magnesium ion binding"/>
    <property type="evidence" value="ECO:0007669"/>
    <property type="project" value="UniProtKB-UniRule"/>
</dbReference>
<comment type="cofactor">
    <cofactor evidence="12">
        <name>Mg(2+)</name>
        <dbReference type="ChEBI" id="CHEBI:18420"/>
    </cofactor>
    <text evidence="12">Binds 2 magnesium ions per subunit.</text>
</comment>